<feature type="compositionally biased region" description="Basic and acidic residues" evidence="1">
    <location>
        <begin position="210"/>
        <end position="229"/>
    </location>
</feature>
<dbReference type="AlphaFoldDB" id="A0A067G356"/>
<dbReference type="Proteomes" id="UP000027120">
    <property type="component" value="Unassembled WGS sequence"/>
</dbReference>
<name>A0A067G356_CITSI</name>
<dbReference type="PANTHER" id="PTHR45749:SF26">
    <property type="entry name" value="ZINC FINGER MYM-TYPE PROTEIN 1-LIKE"/>
    <property type="match status" value="1"/>
</dbReference>
<feature type="region of interest" description="Disordered" evidence="1">
    <location>
        <begin position="197"/>
        <end position="229"/>
    </location>
</feature>
<organism evidence="3 4">
    <name type="scientific">Citrus sinensis</name>
    <name type="common">Sweet orange</name>
    <name type="synonym">Citrus aurantium var. sinensis</name>
    <dbReference type="NCBI Taxonomy" id="2711"/>
    <lineage>
        <taxon>Eukaryota</taxon>
        <taxon>Viridiplantae</taxon>
        <taxon>Streptophyta</taxon>
        <taxon>Embryophyta</taxon>
        <taxon>Tracheophyta</taxon>
        <taxon>Spermatophyta</taxon>
        <taxon>Magnoliopsida</taxon>
        <taxon>eudicotyledons</taxon>
        <taxon>Gunneridae</taxon>
        <taxon>Pentapetalae</taxon>
        <taxon>rosids</taxon>
        <taxon>malvids</taxon>
        <taxon>Sapindales</taxon>
        <taxon>Rutaceae</taxon>
        <taxon>Aurantioideae</taxon>
        <taxon>Citrus</taxon>
    </lineage>
</organism>
<accession>A0A067G356</accession>
<dbReference type="STRING" id="2711.A0A067G356"/>
<keyword evidence="4" id="KW-1185">Reference proteome</keyword>
<evidence type="ECO:0000313" key="4">
    <source>
        <dbReference type="Proteomes" id="UP000027120"/>
    </source>
</evidence>
<dbReference type="EMBL" id="KK784886">
    <property type="protein sequence ID" value="KDO72810.1"/>
    <property type="molecule type" value="Genomic_DNA"/>
</dbReference>
<dbReference type="PANTHER" id="PTHR45749">
    <property type="match status" value="1"/>
</dbReference>
<reference evidence="3 4" key="1">
    <citation type="submission" date="2014-04" db="EMBL/GenBank/DDBJ databases">
        <authorList>
            <consortium name="International Citrus Genome Consortium"/>
            <person name="Gmitter F."/>
            <person name="Chen C."/>
            <person name="Farmerie W."/>
            <person name="Harkins T."/>
            <person name="Desany B."/>
            <person name="Mohiuddin M."/>
            <person name="Kodira C."/>
            <person name="Borodovsky M."/>
            <person name="Lomsadze A."/>
            <person name="Burns P."/>
            <person name="Jenkins J."/>
            <person name="Prochnik S."/>
            <person name="Shu S."/>
            <person name="Chapman J."/>
            <person name="Pitluck S."/>
            <person name="Schmutz J."/>
            <person name="Rokhsar D."/>
        </authorList>
    </citation>
    <scope>NUCLEOTIDE SEQUENCE</scope>
</reference>
<evidence type="ECO:0000259" key="2">
    <source>
        <dbReference type="Pfam" id="PF14291"/>
    </source>
</evidence>
<evidence type="ECO:0000313" key="3">
    <source>
        <dbReference type="EMBL" id="KDO72810.1"/>
    </source>
</evidence>
<dbReference type="Pfam" id="PF14291">
    <property type="entry name" value="DUF4371"/>
    <property type="match status" value="1"/>
</dbReference>
<dbReference type="InterPro" id="IPR025398">
    <property type="entry name" value="DUF4371"/>
</dbReference>
<gene>
    <name evidence="3" type="ORF">CISIN_1g042602mg</name>
</gene>
<evidence type="ECO:0000256" key="1">
    <source>
        <dbReference type="SAM" id="MobiDB-lite"/>
    </source>
</evidence>
<feature type="domain" description="DUF4371" evidence="2">
    <location>
        <begin position="29"/>
        <end position="153"/>
    </location>
</feature>
<proteinExistence type="predicted"/>
<protein>
    <recommendedName>
        <fullName evidence="2">DUF4371 domain-containing protein</fullName>
    </recommendedName>
</protein>
<sequence length="229" mass="26476">MVKWSNLKDPYRHIDKRMNAQSSQQILENKLRLKTLIISTKWLAKQACAFRGYDKLVNSLNRGKFIELIKLLATMNKEINKIVLENAHKNAQYIALKIQKELLNILANKEIRDTKFCILVDEALDESHKEECFFEVVNVDDTKTSLLKNEICNVLARYNPLIENLRATTERAFSVMSLIKTSLRIRSTLKSRVRPWALPKQGNKRSSKKTKLDSTAKAKEKVNSKMDAK</sequence>